<feature type="transmembrane region" description="Helical" evidence="1">
    <location>
        <begin position="70"/>
        <end position="91"/>
    </location>
</feature>
<keyword evidence="1" id="KW-0812">Transmembrane</keyword>
<dbReference type="PANTHER" id="PTHR46859">
    <property type="entry name" value="TRANSMEMBRANE FRAGILE-X-F-ASSOCIATED PROTEIN"/>
    <property type="match status" value="1"/>
</dbReference>
<sequence length="163" mass="19170">MEIVFYFWRLSCHGFLFSFTLLVALKLDHLLSGSWWFVFTPLWWLCHAVISRGRFSLPTPPMPHDKNWAPFQYVMATPLFLAFEILLFVYLEDKYAVDLKLIFLPLLAFEVAILIYNFSACFILRPRDEETLSGEPLLYTWVSIWMVSFIAAITFTLLKSRVV</sequence>
<keyword evidence="1" id="KW-1133">Transmembrane helix</keyword>
<organism evidence="2 3">
    <name type="scientific">Eruca vesicaria subsp. sativa</name>
    <name type="common">Garden rocket</name>
    <name type="synonym">Eruca sativa</name>
    <dbReference type="NCBI Taxonomy" id="29727"/>
    <lineage>
        <taxon>Eukaryota</taxon>
        <taxon>Viridiplantae</taxon>
        <taxon>Streptophyta</taxon>
        <taxon>Embryophyta</taxon>
        <taxon>Tracheophyta</taxon>
        <taxon>Spermatophyta</taxon>
        <taxon>Magnoliopsida</taxon>
        <taxon>eudicotyledons</taxon>
        <taxon>Gunneridae</taxon>
        <taxon>Pentapetalae</taxon>
        <taxon>rosids</taxon>
        <taxon>malvids</taxon>
        <taxon>Brassicales</taxon>
        <taxon>Brassicaceae</taxon>
        <taxon>Brassiceae</taxon>
        <taxon>Eruca</taxon>
    </lineage>
</organism>
<dbReference type="InterPro" id="IPR019396">
    <property type="entry name" value="TM_Fragile-X-F-assoc"/>
</dbReference>
<dbReference type="Proteomes" id="UP001642260">
    <property type="component" value="Unassembled WGS sequence"/>
</dbReference>
<protein>
    <recommendedName>
        <fullName evidence="4">Transmembrane protein</fullName>
    </recommendedName>
</protein>
<feature type="transmembrane region" description="Helical" evidence="1">
    <location>
        <begin position="137"/>
        <end position="158"/>
    </location>
</feature>
<dbReference type="Pfam" id="PF10269">
    <property type="entry name" value="Tmemb_185A"/>
    <property type="match status" value="1"/>
</dbReference>
<dbReference type="PANTHER" id="PTHR46859:SF5">
    <property type="entry name" value="RING-TYPE DOMAIN-CONTAINING PROTEIN"/>
    <property type="match status" value="1"/>
</dbReference>
<feature type="transmembrane region" description="Helical" evidence="1">
    <location>
        <begin position="32"/>
        <end position="50"/>
    </location>
</feature>
<feature type="transmembrane region" description="Helical" evidence="1">
    <location>
        <begin position="103"/>
        <end position="125"/>
    </location>
</feature>
<comment type="caution">
    <text evidence="2">The sequence shown here is derived from an EMBL/GenBank/DDBJ whole genome shotgun (WGS) entry which is preliminary data.</text>
</comment>
<feature type="transmembrane region" description="Helical" evidence="1">
    <location>
        <begin position="6"/>
        <end position="25"/>
    </location>
</feature>
<gene>
    <name evidence="2" type="ORF">ERUC_LOCUS10911</name>
</gene>
<evidence type="ECO:0000256" key="1">
    <source>
        <dbReference type="SAM" id="Phobius"/>
    </source>
</evidence>
<reference evidence="2 3" key="1">
    <citation type="submission" date="2022-03" db="EMBL/GenBank/DDBJ databases">
        <authorList>
            <person name="Macdonald S."/>
            <person name="Ahmed S."/>
            <person name="Newling K."/>
        </authorList>
    </citation>
    <scope>NUCLEOTIDE SEQUENCE [LARGE SCALE GENOMIC DNA]</scope>
</reference>
<dbReference type="EMBL" id="CAKOAT010107376">
    <property type="protein sequence ID" value="CAH8327025.1"/>
    <property type="molecule type" value="Genomic_DNA"/>
</dbReference>
<evidence type="ECO:0000313" key="3">
    <source>
        <dbReference type="Proteomes" id="UP001642260"/>
    </source>
</evidence>
<keyword evidence="1" id="KW-0472">Membrane</keyword>
<name>A0ABC8JLL2_ERUVS</name>
<dbReference type="AlphaFoldDB" id="A0ABC8JLL2"/>
<keyword evidence="3" id="KW-1185">Reference proteome</keyword>
<accession>A0ABC8JLL2</accession>
<evidence type="ECO:0000313" key="2">
    <source>
        <dbReference type="EMBL" id="CAH8327025.1"/>
    </source>
</evidence>
<evidence type="ECO:0008006" key="4">
    <source>
        <dbReference type="Google" id="ProtNLM"/>
    </source>
</evidence>
<proteinExistence type="predicted"/>